<dbReference type="GO" id="GO:0000014">
    <property type="term" value="F:single-stranded DNA endodeoxyribonuclease activity"/>
    <property type="evidence" value="ECO:0007669"/>
    <property type="project" value="TreeGrafter"/>
</dbReference>
<organism evidence="2 3">
    <name type="scientific">Ceratina calcarata</name>
    <dbReference type="NCBI Taxonomy" id="156304"/>
    <lineage>
        <taxon>Eukaryota</taxon>
        <taxon>Metazoa</taxon>
        <taxon>Ecdysozoa</taxon>
        <taxon>Arthropoda</taxon>
        <taxon>Hexapoda</taxon>
        <taxon>Insecta</taxon>
        <taxon>Pterygota</taxon>
        <taxon>Neoptera</taxon>
        <taxon>Endopterygota</taxon>
        <taxon>Hymenoptera</taxon>
        <taxon>Apocrita</taxon>
        <taxon>Aculeata</taxon>
        <taxon>Apoidea</taxon>
        <taxon>Anthophila</taxon>
        <taxon>Apidae</taxon>
        <taxon>Ceratina</taxon>
        <taxon>Zadontomerus</taxon>
    </lineage>
</organism>
<evidence type="ECO:0000313" key="3">
    <source>
        <dbReference type="RefSeq" id="XP_026673180.1"/>
    </source>
</evidence>
<dbReference type="AlphaFoldDB" id="A0AAJ7WF73"/>
<dbReference type="GO" id="GO:0031297">
    <property type="term" value="P:replication fork processing"/>
    <property type="evidence" value="ECO:0007669"/>
    <property type="project" value="TreeGrafter"/>
</dbReference>
<proteinExistence type="predicted"/>
<protein>
    <submittedName>
        <fullName evidence="3">Histone-lysine N-methyltransferase SETMAR-like</fullName>
    </submittedName>
</protein>
<sequence>MVANKVRYRHLMLFFFRKGKNATQAANKICAVYCEDAVAERTVRMWFTRFRTGNFDLEDQERPDYYVVHLGSIFRHANRFSSDHVYVPTNNSKVAFLLDKREL</sequence>
<dbReference type="GO" id="GO:0003697">
    <property type="term" value="F:single-stranded DNA binding"/>
    <property type="evidence" value="ECO:0007669"/>
    <property type="project" value="TreeGrafter"/>
</dbReference>
<dbReference type="PANTHER" id="PTHR46060:SF2">
    <property type="entry name" value="HISTONE-LYSINE N-METHYLTRANSFERASE SETMAR"/>
    <property type="match status" value="1"/>
</dbReference>
<dbReference type="GO" id="GO:0044547">
    <property type="term" value="F:DNA topoisomerase binding"/>
    <property type="evidence" value="ECO:0007669"/>
    <property type="project" value="TreeGrafter"/>
</dbReference>
<keyword evidence="2" id="KW-1185">Reference proteome</keyword>
<evidence type="ECO:0000313" key="2">
    <source>
        <dbReference type="Proteomes" id="UP000694925"/>
    </source>
</evidence>
<feature type="domain" description="Mos1 transposase HTH" evidence="1">
    <location>
        <begin position="5"/>
        <end position="54"/>
    </location>
</feature>
<gene>
    <name evidence="3" type="primary">LOC113464875</name>
</gene>
<dbReference type="KEGG" id="ccal:113464875"/>
<dbReference type="GO" id="GO:0044774">
    <property type="term" value="P:mitotic DNA integrity checkpoint signaling"/>
    <property type="evidence" value="ECO:0007669"/>
    <property type="project" value="TreeGrafter"/>
</dbReference>
<dbReference type="GeneID" id="113464875"/>
<dbReference type="GO" id="GO:0000793">
    <property type="term" value="C:condensed chromosome"/>
    <property type="evidence" value="ECO:0007669"/>
    <property type="project" value="TreeGrafter"/>
</dbReference>
<reference evidence="3" key="1">
    <citation type="submission" date="2025-08" db="UniProtKB">
        <authorList>
            <consortium name="RefSeq"/>
        </authorList>
    </citation>
    <scope>IDENTIFICATION</scope>
    <source>
        <tissue evidence="3">Whole body</tissue>
    </source>
</reference>
<dbReference type="InterPro" id="IPR041426">
    <property type="entry name" value="Mos1_HTH"/>
</dbReference>
<dbReference type="Pfam" id="PF17906">
    <property type="entry name" value="HTH_48"/>
    <property type="match status" value="1"/>
</dbReference>
<dbReference type="PANTHER" id="PTHR46060">
    <property type="entry name" value="MARINER MOS1 TRANSPOSASE-LIKE PROTEIN"/>
    <property type="match status" value="1"/>
</dbReference>
<dbReference type="InterPro" id="IPR052709">
    <property type="entry name" value="Transposase-MT_Hybrid"/>
</dbReference>
<evidence type="ECO:0000259" key="1">
    <source>
        <dbReference type="Pfam" id="PF17906"/>
    </source>
</evidence>
<dbReference type="GO" id="GO:0046975">
    <property type="term" value="F:histone H3K36 methyltransferase activity"/>
    <property type="evidence" value="ECO:0007669"/>
    <property type="project" value="TreeGrafter"/>
</dbReference>
<dbReference type="GO" id="GO:0005634">
    <property type="term" value="C:nucleus"/>
    <property type="evidence" value="ECO:0007669"/>
    <property type="project" value="TreeGrafter"/>
</dbReference>
<dbReference type="GO" id="GO:0042800">
    <property type="term" value="F:histone H3K4 methyltransferase activity"/>
    <property type="evidence" value="ECO:0007669"/>
    <property type="project" value="TreeGrafter"/>
</dbReference>
<feature type="non-terminal residue" evidence="3">
    <location>
        <position position="103"/>
    </location>
</feature>
<dbReference type="GO" id="GO:0003690">
    <property type="term" value="F:double-stranded DNA binding"/>
    <property type="evidence" value="ECO:0007669"/>
    <property type="project" value="TreeGrafter"/>
</dbReference>
<dbReference type="GO" id="GO:0015074">
    <property type="term" value="P:DNA integration"/>
    <property type="evidence" value="ECO:0007669"/>
    <property type="project" value="TreeGrafter"/>
</dbReference>
<dbReference type="GO" id="GO:0006303">
    <property type="term" value="P:double-strand break repair via nonhomologous end joining"/>
    <property type="evidence" value="ECO:0007669"/>
    <property type="project" value="TreeGrafter"/>
</dbReference>
<dbReference type="Proteomes" id="UP000694925">
    <property type="component" value="Unplaced"/>
</dbReference>
<accession>A0AAJ7WF73</accession>
<name>A0AAJ7WF73_9HYME</name>
<dbReference type="Gene3D" id="1.10.10.1450">
    <property type="match status" value="1"/>
</dbReference>
<dbReference type="RefSeq" id="XP_026673180.1">
    <property type="nucleotide sequence ID" value="XM_026817379.1"/>
</dbReference>
<dbReference type="GO" id="GO:0000729">
    <property type="term" value="P:DNA double-strand break processing"/>
    <property type="evidence" value="ECO:0007669"/>
    <property type="project" value="TreeGrafter"/>
</dbReference>
<dbReference type="GO" id="GO:0035861">
    <property type="term" value="C:site of double-strand break"/>
    <property type="evidence" value="ECO:0007669"/>
    <property type="project" value="TreeGrafter"/>
</dbReference>